<dbReference type="PANTHER" id="PTHR11215">
    <property type="entry name" value="METAL DEPENDENT HYDROLASE - RELATED"/>
    <property type="match status" value="1"/>
</dbReference>
<gene>
    <name evidence="2" type="ORF">GR328_22470</name>
</gene>
<proteinExistence type="inferred from homology"/>
<dbReference type="PANTHER" id="PTHR11215:SF1">
    <property type="entry name" value="MYG1 EXONUCLEASE"/>
    <property type="match status" value="1"/>
</dbReference>
<accession>A0A7X3MVX9</accession>
<comment type="similarity">
    <text evidence="1">Belongs to the MYG1 family.</text>
</comment>
<dbReference type="AlphaFoldDB" id="A0A7X3MVX9"/>
<evidence type="ECO:0000256" key="1">
    <source>
        <dbReference type="ARBA" id="ARBA00010105"/>
    </source>
</evidence>
<dbReference type="Pfam" id="PF03690">
    <property type="entry name" value="MYG1_exonuc"/>
    <property type="match status" value="1"/>
</dbReference>
<evidence type="ECO:0000313" key="2">
    <source>
        <dbReference type="EMBL" id="MXQ14169.1"/>
    </source>
</evidence>
<dbReference type="OrthoDB" id="183622at2"/>
<name>A0A7X3MVX9_9HYPH</name>
<reference evidence="2 3" key="2">
    <citation type="submission" date="2020-01" db="EMBL/GenBank/DDBJ databases">
        <title>Microvirga sp. nov., an arsenate reduction bacterium isolated from Tibet hotspring sediments.</title>
        <authorList>
            <person name="Xian W.-D."/>
            <person name="Li W.-J."/>
        </authorList>
    </citation>
    <scope>NUCLEOTIDE SEQUENCE [LARGE SCALE GENOMIC DNA]</scope>
    <source>
        <strain evidence="2 3">KCTC 23863</strain>
    </source>
</reference>
<dbReference type="RefSeq" id="WP_160887814.1">
    <property type="nucleotide sequence ID" value="NZ_WURB01000027.1"/>
</dbReference>
<dbReference type="EMBL" id="WURB01000027">
    <property type="protein sequence ID" value="MXQ14169.1"/>
    <property type="molecule type" value="Genomic_DNA"/>
</dbReference>
<dbReference type="GO" id="GO:0005737">
    <property type="term" value="C:cytoplasm"/>
    <property type="evidence" value="ECO:0007669"/>
    <property type="project" value="TreeGrafter"/>
</dbReference>
<dbReference type="Proteomes" id="UP000436483">
    <property type="component" value="Unassembled WGS sequence"/>
</dbReference>
<protein>
    <submittedName>
        <fullName evidence="2">MYG1 family protein</fullName>
    </submittedName>
</protein>
<dbReference type="InterPro" id="IPR003226">
    <property type="entry name" value="MYG1_exonuclease"/>
</dbReference>
<evidence type="ECO:0000313" key="3">
    <source>
        <dbReference type="Proteomes" id="UP000436483"/>
    </source>
</evidence>
<reference evidence="2 3" key="1">
    <citation type="submission" date="2019-12" db="EMBL/GenBank/DDBJ databases">
        <authorList>
            <person name="Yuan C.-G."/>
        </authorList>
    </citation>
    <scope>NUCLEOTIDE SEQUENCE [LARGE SCALE GENOMIC DNA]</scope>
    <source>
        <strain evidence="2 3">KCTC 23863</strain>
    </source>
</reference>
<comment type="caution">
    <text evidence="2">The sequence shown here is derived from an EMBL/GenBank/DDBJ whole genome shotgun (WGS) entry which is preliminary data.</text>
</comment>
<organism evidence="2 3">
    <name type="scientific">Microvirga makkahensis</name>
    <dbReference type="NCBI Taxonomy" id="1128670"/>
    <lineage>
        <taxon>Bacteria</taxon>
        <taxon>Pseudomonadati</taxon>
        <taxon>Pseudomonadota</taxon>
        <taxon>Alphaproteobacteria</taxon>
        <taxon>Hyphomicrobiales</taxon>
        <taxon>Methylobacteriaceae</taxon>
        <taxon>Microvirga</taxon>
    </lineage>
</organism>
<keyword evidence="3" id="KW-1185">Reference proteome</keyword>
<sequence length="305" mass="33185">MRIVTHSGTFHADDVFASVILRAALGDFDFIRTRDAALIATADLVFDVGGVYAPARKRYDHHMRDLPRREDGTPYSSVGLIWRDYGRAALPRFVPGIEESMLDSVWHDVDAGIVLPIDQADNGIATASPSHLALLIEAFNPTWDSIQTYDEAFSEAAGLAHGVLQRACRQAYAEAKAASFVLTAAGAAKTPQKNPHVIVLDRKLPWEKAVFENGLTDLLFVIYPNEDSTSWYCRTIPPEPNSFGQRLSLPESWRGLQEEAFSKAAGISDGVFCHPSGFICGARSQASAIRLAEQAIAAGQAAEAI</sequence>